<dbReference type="PANTHER" id="PTHR31577">
    <property type="entry name" value="DEVELOPMENTAL PLURIPOTENCY-ASSOCIATED PROTEIN 3-RELATED"/>
    <property type="match status" value="1"/>
</dbReference>
<protein>
    <recommendedName>
        <fullName evidence="3">Protein FAM156A/FAM156B</fullName>
    </recommendedName>
</protein>
<evidence type="ECO:0008006" key="3">
    <source>
        <dbReference type="Google" id="ProtNLM"/>
    </source>
</evidence>
<name>A0A7J7EYS8_DICBM</name>
<dbReference type="OrthoDB" id="9536421at2759"/>
<dbReference type="Proteomes" id="UP000551758">
    <property type="component" value="Unassembled WGS sequence"/>
</dbReference>
<dbReference type="AlphaFoldDB" id="A0A7J7EYS8"/>
<keyword evidence="2" id="KW-1185">Reference proteome</keyword>
<gene>
    <name evidence="1" type="ORF">HPG69_010864</name>
</gene>
<accession>A0A7J7EYS8</accession>
<dbReference type="EMBL" id="JACDTQ010001856">
    <property type="protein sequence ID" value="KAF5920945.1"/>
    <property type="molecule type" value="Genomic_DNA"/>
</dbReference>
<dbReference type="InterPro" id="IPR029096">
    <property type="entry name" value="Dppa3"/>
</dbReference>
<evidence type="ECO:0000313" key="2">
    <source>
        <dbReference type="Proteomes" id="UP000551758"/>
    </source>
</evidence>
<dbReference type="PANTHER" id="PTHR31577:SF3">
    <property type="entry name" value="PROTEIN FAM156A_FAM156B"/>
    <property type="match status" value="1"/>
</dbReference>
<comment type="caution">
    <text evidence="1">The sequence shown here is derived from an EMBL/GenBank/DDBJ whole genome shotgun (WGS) entry which is preliminary data.</text>
</comment>
<proteinExistence type="predicted"/>
<reference evidence="1 2" key="1">
    <citation type="journal article" date="2020" name="Mol. Biol. Evol.">
        <title>Interspecific Gene Flow and the Evolution of Specialization in Black and White Rhinoceros.</title>
        <authorList>
            <person name="Moodley Y."/>
            <person name="Westbury M.V."/>
            <person name="Russo I.M."/>
            <person name="Gopalakrishnan S."/>
            <person name="Rakotoarivelo A."/>
            <person name="Olsen R.A."/>
            <person name="Prost S."/>
            <person name="Tunstall T."/>
            <person name="Ryder O.A."/>
            <person name="Dalen L."/>
            <person name="Bruford M.W."/>
        </authorList>
    </citation>
    <scope>NUCLEOTIDE SEQUENCE [LARGE SCALE GENOMIC DNA]</scope>
    <source>
        <strain evidence="1">SBR-YM</strain>
        <tissue evidence="1">Skin</tissue>
    </source>
</reference>
<sequence length="213" mass="24633">MDPLQKRNPALISESFLTTSEETSWEVTAASHPSFSGLLMMGISDPNPHSGTSYSAPLPEGLFQERYRDEKTLQESQWERSASPQRKKTFLGHMRQRHLDRMAPYWVEREARISSSGDRVQDRFRCECRYCQSRRPNVSGMPVERNGAPHPSSWETLVQGLSGLTLSLGTNRPGLLPEGVLQQQEREEELQLEMRQESKRMFQRLLKQWLKEN</sequence>
<organism evidence="1 2">
    <name type="scientific">Diceros bicornis minor</name>
    <name type="common">South-central black rhinoceros</name>
    <dbReference type="NCBI Taxonomy" id="77932"/>
    <lineage>
        <taxon>Eukaryota</taxon>
        <taxon>Metazoa</taxon>
        <taxon>Chordata</taxon>
        <taxon>Craniata</taxon>
        <taxon>Vertebrata</taxon>
        <taxon>Euteleostomi</taxon>
        <taxon>Mammalia</taxon>
        <taxon>Eutheria</taxon>
        <taxon>Laurasiatheria</taxon>
        <taxon>Perissodactyla</taxon>
        <taxon>Rhinocerotidae</taxon>
        <taxon>Diceros</taxon>
    </lineage>
</organism>
<evidence type="ECO:0000313" key="1">
    <source>
        <dbReference type="EMBL" id="KAF5920945.1"/>
    </source>
</evidence>
<dbReference type="Pfam" id="PF15549">
    <property type="entry name" value="PGC7_Stella"/>
    <property type="match status" value="1"/>
</dbReference>